<proteinExistence type="predicted"/>
<name>A0A9D1JMS7_9BACT</name>
<protein>
    <submittedName>
        <fullName evidence="1">Uncharacterized protein</fullName>
    </submittedName>
</protein>
<accession>A0A9D1JMS7</accession>
<gene>
    <name evidence="1" type="ORF">IAC10_06405</name>
</gene>
<sequence>MTNDIEDITKVAYDATKQIQMEYKGNYYKGYNPVFIREQAKKIATSLNKFSTNLKKYNHENIDIWNKIEKDSFGLLENKFTLQEENQENLKVFLDSLNDLKQQFYPVSDSVMAFKTEIENLKGMEQTLTQAVKFCCTYLTEFLNFLVQIEYSVDRLIDKSKLIIKPEEWMEVEV</sequence>
<dbReference type="AlphaFoldDB" id="A0A9D1JMS7"/>
<evidence type="ECO:0000313" key="1">
    <source>
        <dbReference type="EMBL" id="HIS36246.1"/>
    </source>
</evidence>
<reference evidence="1" key="1">
    <citation type="submission" date="2020-10" db="EMBL/GenBank/DDBJ databases">
        <authorList>
            <person name="Gilroy R."/>
        </authorList>
    </citation>
    <scope>NUCLEOTIDE SEQUENCE</scope>
    <source>
        <strain evidence="1">6276</strain>
    </source>
</reference>
<evidence type="ECO:0000313" key="2">
    <source>
        <dbReference type="Proteomes" id="UP000823928"/>
    </source>
</evidence>
<dbReference type="Proteomes" id="UP000823928">
    <property type="component" value="Unassembled WGS sequence"/>
</dbReference>
<reference evidence="1" key="2">
    <citation type="journal article" date="2021" name="PeerJ">
        <title>Extensive microbial diversity within the chicken gut microbiome revealed by metagenomics and culture.</title>
        <authorList>
            <person name="Gilroy R."/>
            <person name="Ravi A."/>
            <person name="Getino M."/>
            <person name="Pursley I."/>
            <person name="Horton D.L."/>
            <person name="Alikhan N.F."/>
            <person name="Baker D."/>
            <person name="Gharbi K."/>
            <person name="Hall N."/>
            <person name="Watson M."/>
            <person name="Adriaenssens E.M."/>
            <person name="Foster-Nyarko E."/>
            <person name="Jarju S."/>
            <person name="Secka A."/>
            <person name="Antonio M."/>
            <person name="Oren A."/>
            <person name="Chaudhuri R.R."/>
            <person name="La Ragione R."/>
            <person name="Hildebrand F."/>
            <person name="Pallen M.J."/>
        </authorList>
    </citation>
    <scope>NUCLEOTIDE SEQUENCE</scope>
    <source>
        <strain evidence="1">6276</strain>
    </source>
</reference>
<comment type="caution">
    <text evidence="1">The sequence shown here is derived from an EMBL/GenBank/DDBJ whole genome shotgun (WGS) entry which is preliminary data.</text>
</comment>
<organism evidence="1 2">
    <name type="scientific">Candidatus Scatousia excrementigallinarum</name>
    <dbReference type="NCBI Taxonomy" id="2840935"/>
    <lineage>
        <taxon>Bacteria</taxon>
        <taxon>Candidatus Scatousia</taxon>
    </lineage>
</organism>
<dbReference type="EMBL" id="DVIU01000127">
    <property type="protein sequence ID" value="HIS36246.1"/>
    <property type="molecule type" value="Genomic_DNA"/>
</dbReference>